<feature type="compositionally biased region" description="Basic and acidic residues" evidence="1">
    <location>
        <begin position="77"/>
        <end position="96"/>
    </location>
</feature>
<comment type="caution">
    <text evidence="2">The sequence shown here is derived from an EMBL/GenBank/DDBJ whole genome shotgun (WGS) entry which is preliminary data.</text>
</comment>
<dbReference type="EMBL" id="BGZK01000005">
    <property type="protein sequence ID" value="GBP00454.1"/>
    <property type="molecule type" value="Genomic_DNA"/>
</dbReference>
<evidence type="ECO:0000313" key="2">
    <source>
        <dbReference type="EMBL" id="GBP00454.1"/>
    </source>
</evidence>
<dbReference type="Proteomes" id="UP000299102">
    <property type="component" value="Unassembled WGS sequence"/>
</dbReference>
<protein>
    <submittedName>
        <fullName evidence="2">Uncharacterized protein</fullName>
    </submittedName>
</protein>
<gene>
    <name evidence="2" type="ORF">EVAR_996_1</name>
</gene>
<dbReference type="AlphaFoldDB" id="A0A4C1SEJ0"/>
<evidence type="ECO:0000313" key="3">
    <source>
        <dbReference type="Proteomes" id="UP000299102"/>
    </source>
</evidence>
<organism evidence="2 3">
    <name type="scientific">Eumeta variegata</name>
    <name type="common">Bagworm moth</name>
    <name type="synonym">Eumeta japonica</name>
    <dbReference type="NCBI Taxonomy" id="151549"/>
    <lineage>
        <taxon>Eukaryota</taxon>
        <taxon>Metazoa</taxon>
        <taxon>Ecdysozoa</taxon>
        <taxon>Arthropoda</taxon>
        <taxon>Hexapoda</taxon>
        <taxon>Insecta</taxon>
        <taxon>Pterygota</taxon>
        <taxon>Neoptera</taxon>
        <taxon>Endopterygota</taxon>
        <taxon>Lepidoptera</taxon>
        <taxon>Glossata</taxon>
        <taxon>Ditrysia</taxon>
        <taxon>Tineoidea</taxon>
        <taxon>Psychidae</taxon>
        <taxon>Oiketicinae</taxon>
        <taxon>Eumeta</taxon>
    </lineage>
</organism>
<reference evidence="2 3" key="1">
    <citation type="journal article" date="2019" name="Commun. Biol.">
        <title>The bagworm genome reveals a unique fibroin gene that provides high tensile strength.</title>
        <authorList>
            <person name="Kono N."/>
            <person name="Nakamura H."/>
            <person name="Ohtoshi R."/>
            <person name="Tomita M."/>
            <person name="Numata K."/>
            <person name="Arakawa K."/>
        </authorList>
    </citation>
    <scope>NUCLEOTIDE SEQUENCE [LARGE SCALE GENOMIC DNA]</scope>
</reference>
<sequence>MLTSTLHQILLSQINLKKINQYKIENSSFYAHESEAVDYRNTPPHRLELLTGGLVGGQVFPFAQARSPAGVAMLRRRSAEERDQGTHQEPRQHPGEDIIYTY</sequence>
<proteinExistence type="predicted"/>
<keyword evidence="3" id="KW-1185">Reference proteome</keyword>
<accession>A0A4C1SEJ0</accession>
<name>A0A4C1SEJ0_EUMVA</name>
<evidence type="ECO:0000256" key="1">
    <source>
        <dbReference type="SAM" id="MobiDB-lite"/>
    </source>
</evidence>
<feature type="region of interest" description="Disordered" evidence="1">
    <location>
        <begin position="75"/>
        <end position="102"/>
    </location>
</feature>